<dbReference type="SUPFAM" id="SSF109604">
    <property type="entry name" value="HD-domain/PDEase-like"/>
    <property type="match status" value="1"/>
</dbReference>
<dbReference type="InterPro" id="IPR013976">
    <property type="entry name" value="HDOD"/>
</dbReference>
<protein>
    <submittedName>
        <fullName evidence="2">HDOD domain-containing protein</fullName>
    </submittedName>
</protein>
<reference evidence="2 3" key="1">
    <citation type="submission" date="2020-08" db="EMBL/GenBank/DDBJ databases">
        <title>Bridging the membrane lipid divide: bacteria of the FCB group superphylum have the potential to synthesize archaeal ether lipids.</title>
        <authorList>
            <person name="Villanueva L."/>
            <person name="Von Meijenfeldt F.A.B."/>
            <person name="Westbye A.B."/>
            <person name="Yadav S."/>
            <person name="Hopmans E.C."/>
            <person name="Dutilh B.E."/>
            <person name="Sinninghe Damste J.S."/>
        </authorList>
    </citation>
    <scope>NUCLEOTIDE SEQUENCE [LARGE SCALE GENOMIC DNA]</scope>
    <source>
        <strain evidence="2">NIOZ-UU17</strain>
    </source>
</reference>
<dbReference type="AlphaFoldDB" id="A0A8J6P5M4"/>
<comment type="caution">
    <text evidence="2">The sequence shown here is derived from an EMBL/GenBank/DDBJ whole genome shotgun (WGS) entry which is preliminary data.</text>
</comment>
<dbReference type="Proteomes" id="UP000605201">
    <property type="component" value="Unassembled WGS sequence"/>
</dbReference>
<evidence type="ECO:0000259" key="1">
    <source>
        <dbReference type="PROSITE" id="PS51833"/>
    </source>
</evidence>
<name>A0A8J6P5M4_9BACT</name>
<sequence>MTDKLLKNRPLKKTILGAVDNLPPMPNVLHKARAIIADPNSSFKDLEKLIINDQAFAVKILKIANSSYYGRVKKVSSIQDATVIIGMKNLSELITIASASSLFKKTLIGYELPAQAIWRHSIGVAFGAKIIAGMKYPALADDAFSAGLIHDVGKLILDEYVYERKEAFQEFMYDGQQTFLEAEKEILGFEHAEIAAKVCKKWNFPKSITVAIRYHHQPSRLMSNKLAHIIHVADQITESTGMDIDGITLESSDNSLEVVGFQIDEIAQLMDEITEYVDQVGDTVGGS</sequence>
<gene>
    <name evidence="2" type="ORF">H8D96_12405</name>
</gene>
<dbReference type="PROSITE" id="PS51833">
    <property type="entry name" value="HDOD"/>
    <property type="match status" value="1"/>
</dbReference>
<feature type="domain" description="HDOD" evidence="1">
    <location>
        <begin position="22"/>
        <end position="218"/>
    </location>
</feature>
<dbReference type="PANTHER" id="PTHR33525:SF3">
    <property type="entry name" value="RIBONUCLEASE Y"/>
    <property type="match status" value="1"/>
</dbReference>
<accession>A0A8J6P5M4</accession>
<evidence type="ECO:0000313" key="3">
    <source>
        <dbReference type="Proteomes" id="UP000605201"/>
    </source>
</evidence>
<proteinExistence type="predicted"/>
<dbReference type="InterPro" id="IPR006675">
    <property type="entry name" value="HDIG_dom"/>
</dbReference>
<dbReference type="NCBIfam" id="TIGR00277">
    <property type="entry name" value="HDIG"/>
    <property type="match status" value="1"/>
</dbReference>
<dbReference type="CDD" id="cd00077">
    <property type="entry name" value="HDc"/>
    <property type="match status" value="1"/>
</dbReference>
<dbReference type="InterPro" id="IPR052340">
    <property type="entry name" value="RNase_Y/CdgJ"/>
</dbReference>
<dbReference type="PANTHER" id="PTHR33525">
    <property type="match status" value="1"/>
</dbReference>
<dbReference type="InterPro" id="IPR003607">
    <property type="entry name" value="HD/PDEase_dom"/>
</dbReference>
<dbReference type="Pfam" id="PF08668">
    <property type="entry name" value="HDOD"/>
    <property type="match status" value="1"/>
</dbReference>
<dbReference type="SMART" id="SM00471">
    <property type="entry name" value="HDc"/>
    <property type="match status" value="1"/>
</dbReference>
<dbReference type="EMBL" id="JACNIG010000244">
    <property type="protein sequence ID" value="MBC8432705.1"/>
    <property type="molecule type" value="Genomic_DNA"/>
</dbReference>
<dbReference type="Gene3D" id="1.10.3210.10">
    <property type="entry name" value="Hypothetical protein af1432"/>
    <property type="match status" value="1"/>
</dbReference>
<organism evidence="2 3">
    <name type="scientific">Candidatus Desulfatibia vada</name>
    <dbReference type="NCBI Taxonomy" id="2841696"/>
    <lineage>
        <taxon>Bacteria</taxon>
        <taxon>Pseudomonadati</taxon>
        <taxon>Thermodesulfobacteriota</taxon>
        <taxon>Desulfobacteria</taxon>
        <taxon>Desulfobacterales</taxon>
        <taxon>Desulfobacterales incertae sedis</taxon>
        <taxon>Candidatus Desulfatibia</taxon>
    </lineage>
</organism>
<evidence type="ECO:0000313" key="2">
    <source>
        <dbReference type="EMBL" id="MBC8432705.1"/>
    </source>
</evidence>